<evidence type="ECO:0000313" key="7">
    <source>
        <dbReference type="Proteomes" id="UP000659654"/>
    </source>
</evidence>
<evidence type="ECO:0000313" key="8">
    <source>
        <dbReference type="WBParaSite" id="BXY_0540200.1"/>
    </source>
</evidence>
<organism evidence="6 8">
    <name type="scientific">Bursaphelenchus xylophilus</name>
    <name type="common">Pinewood nematode worm</name>
    <name type="synonym">Aphelenchoides xylophilus</name>
    <dbReference type="NCBI Taxonomy" id="6326"/>
    <lineage>
        <taxon>Eukaryota</taxon>
        <taxon>Metazoa</taxon>
        <taxon>Ecdysozoa</taxon>
        <taxon>Nematoda</taxon>
        <taxon>Chromadorea</taxon>
        <taxon>Rhabditida</taxon>
        <taxon>Tylenchina</taxon>
        <taxon>Tylenchomorpha</taxon>
        <taxon>Aphelenchoidea</taxon>
        <taxon>Aphelenchoididae</taxon>
        <taxon>Bursaphelenchus</taxon>
    </lineage>
</organism>
<gene>
    <name evidence="5" type="ORF">BXYJ_LOCUS13083</name>
</gene>
<evidence type="ECO:0000259" key="4">
    <source>
        <dbReference type="PROSITE" id="PS50015"/>
    </source>
</evidence>
<dbReference type="Pfam" id="PF07172">
    <property type="entry name" value="GRP"/>
    <property type="match status" value="1"/>
</dbReference>
<proteinExistence type="predicted"/>
<evidence type="ECO:0000256" key="1">
    <source>
        <dbReference type="ARBA" id="ARBA00023157"/>
    </source>
</evidence>
<dbReference type="Gene3D" id="1.10.225.10">
    <property type="entry name" value="Saposin-like"/>
    <property type="match status" value="1"/>
</dbReference>
<keyword evidence="1" id="KW-1015">Disulfide bond</keyword>
<feature type="domain" description="Saposin B-type" evidence="4">
    <location>
        <begin position="119"/>
        <end position="204"/>
    </location>
</feature>
<feature type="signal peptide" evidence="3">
    <location>
        <begin position="1"/>
        <end position="17"/>
    </location>
</feature>
<accession>A0A1I7RXD6</accession>
<evidence type="ECO:0000313" key="6">
    <source>
        <dbReference type="Proteomes" id="UP000095284"/>
    </source>
</evidence>
<feature type="compositionally biased region" description="Pro residues" evidence="2">
    <location>
        <begin position="101"/>
        <end position="116"/>
    </location>
</feature>
<name>A0A1I7RXD6_BURXY</name>
<keyword evidence="3" id="KW-0732">Signal</keyword>
<dbReference type="Proteomes" id="UP000095284">
    <property type="component" value="Unplaced"/>
</dbReference>
<feature type="region of interest" description="Disordered" evidence="2">
    <location>
        <begin position="37"/>
        <end position="116"/>
    </location>
</feature>
<feature type="compositionally biased region" description="Gly residues" evidence="2">
    <location>
        <begin position="63"/>
        <end position="78"/>
    </location>
</feature>
<dbReference type="EMBL" id="CAJFDI010000005">
    <property type="protein sequence ID" value="CAD5232992.1"/>
    <property type="molecule type" value="Genomic_DNA"/>
</dbReference>
<dbReference type="SUPFAM" id="SSF47862">
    <property type="entry name" value="Saposin"/>
    <property type="match status" value="1"/>
</dbReference>
<dbReference type="InterPro" id="IPR010800">
    <property type="entry name" value="GRP"/>
</dbReference>
<dbReference type="InterPro" id="IPR011001">
    <property type="entry name" value="Saposin-like"/>
</dbReference>
<dbReference type="PROSITE" id="PS50015">
    <property type="entry name" value="SAP_B"/>
    <property type="match status" value="1"/>
</dbReference>
<dbReference type="SMR" id="A0A1I7RXD6"/>
<reference evidence="8" key="1">
    <citation type="submission" date="2016-11" db="UniProtKB">
        <authorList>
            <consortium name="WormBaseParasite"/>
        </authorList>
    </citation>
    <scope>IDENTIFICATION</scope>
</reference>
<feature type="compositionally biased region" description="Basic and acidic residues" evidence="2">
    <location>
        <begin position="37"/>
        <end position="48"/>
    </location>
</feature>
<evidence type="ECO:0000256" key="2">
    <source>
        <dbReference type="SAM" id="MobiDB-lite"/>
    </source>
</evidence>
<evidence type="ECO:0000256" key="3">
    <source>
        <dbReference type="SAM" id="SignalP"/>
    </source>
</evidence>
<feature type="compositionally biased region" description="Basic residues" evidence="2">
    <location>
        <begin position="79"/>
        <end position="100"/>
    </location>
</feature>
<sequence length="210" mass="22209">MHKLSLLAVLIAAVVVAKEIRVEVVVSVDDEVLEAKTSEVGEASEHEPGSFIKGGGKHHGGGGKHPGGGGKHPGGGGGHKPKTRKPRPTRPHPTRPRPTRPPKPTQAPVPKPTKPPLPKRIMCSLCKGVINAASHVIQDPSGITKEALQTILTEKCKEEAEIGDVMCDTIIPTVLDVAFETLRQTGGLDGAAICARINICPVSPFEFFFN</sequence>
<dbReference type="Proteomes" id="UP000582659">
    <property type="component" value="Unassembled WGS sequence"/>
</dbReference>
<dbReference type="InterPro" id="IPR008139">
    <property type="entry name" value="SaposinB_dom"/>
</dbReference>
<dbReference type="Proteomes" id="UP000659654">
    <property type="component" value="Unassembled WGS sequence"/>
</dbReference>
<dbReference type="AlphaFoldDB" id="A0A1I7RXD6"/>
<keyword evidence="7" id="KW-1185">Reference proteome</keyword>
<dbReference type="EMBL" id="CAJFCV020000005">
    <property type="protein sequence ID" value="CAG9126305.1"/>
    <property type="molecule type" value="Genomic_DNA"/>
</dbReference>
<dbReference type="SMART" id="SM00741">
    <property type="entry name" value="SapB"/>
    <property type="match status" value="1"/>
</dbReference>
<protein>
    <submittedName>
        <fullName evidence="5">(pine wood nematode) hypothetical protein</fullName>
    </submittedName>
    <submittedName>
        <fullName evidence="8">Saposin B-type domain-containing protein</fullName>
    </submittedName>
</protein>
<feature type="chain" id="PRO_5035658899" evidence="3">
    <location>
        <begin position="18"/>
        <end position="210"/>
    </location>
</feature>
<dbReference type="WBParaSite" id="BXY_0540200.1">
    <property type="protein sequence ID" value="BXY_0540200.1"/>
    <property type="gene ID" value="BXY_0540200"/>
</dbReference>
<evidence type="ECO:0000313" key="5">
    <source>
        <dbReference type="EMBL" id="CAD5232992.1"/>
    </source>
</evidence>
<reference evidence="5" key="2">
    <citation type="submission" date="2020-09" db="EMBL/GenBank/DDBJ databases">
        <authorList>
            <person name="Kikuchi T."/>
        </authorList>
    </citation>
    <scope>NUCLEOTIDE SEQUENCE</scope>
    <source>
        <strain evidence="5">Ka4C1</strain>
    </source>
</reference>